<dbReference type="EMBL" id="CM000836">
    <property type="protein sequence ID" value="KRH65988.1"/>
    <property type="molecule type" value="Genomic_DNA"/>
</dbReference>
<reference evidence="1" key="3">
    <citation type="submission" date="2018-07" db="EMBL/GenBank/DDBJ databases">
        <title>WGS assembly of Glycine max.</title>
        <authorList>
            <person name="Schmutz J."/>
            <person name="Cannon S."/>
            <person name="Schlueter J."/>
            <person name="Ma J."/>
            <person name="Mitros T."/>
            <person name="Nelson W."/>
            <person name="Hyten D."/>
            <person name="Song Q."/>
            <person name="Thelen J."/>
            <person name="Cheng J."/>
            <person name="Xu D."/>
            <person name="Hellsten U."/>
            <person name="May G."/>
            <person name="Yu Y."/>
            <person name="Sakurai T."/>
            <person name="Umezawa T."/>
            <person name="Bhattacharyya M."/>
            <person name="Sandhu D."/>
            <person name="Valliyodan B."/>
            <person name="Lindquist E."/>
            <person name="Peto M."/>
            <person name="Grant D."/>
            <person name="Shu S."/>
            <person name="Goodstein D."/>
            <person name="Barry K."/>
            <person name="Futrell-Griggs M."/>
            <person name="Abernathy B."/>
            <person name="Du J."/>
            <person name="Tian Z."/>
            <person name="Zhu L."/>
            <person name="Gill N."/>
            <person name="Joshi T."/>
            <person name="Libault M."/>
            <person name="Sethuraman A."/>
            <person name="Zhang X."/>
            <person name="Shinozaki K."/>
            <person name="Nguyen H."/>
            <person name="Wing R."/>
            <person name="Cregan P."/>
            <person name="Specht J."/>
            <person name="Grimwood J."/>
            <person name="Rokhsar D."/>
            <person name="Stacey G."/>
            <person name="Shoemaker R."/>
            <person name="Jackson S."/>
        </authorList>
    </citation>
    <scope>NUCLEOTIDE SEQUENCE</scope>
    <source>
        <tissue evidence="1">Callus</tissue>
    </source>
</reference>
<proteinExistence type="predicted"/>
<name>A0A0R0KQB3_SOYBN</name>
<reference evidence="1 2" key="1">
    <citation type="journal article" date="2010" name="Nature">
        <title>Genome sequence of the palaeopolyploid soybean.</title>
        <authorList>
            <person name="Schmutz J."/>
            <person name="Cannon S.B."/>
            <person name="Schlueter J."/>
            <person name="Ma J."/>
            <person name="Mitros T."/>
            <person name="Nelson W."/>
            <person name="Hyten D.L."/>
            <person name="Song Q."/>
            <person name="Thelen J.J."/>
            <person name="Cheng J."/>
            <person name="Xu D."/>
            <person name="Hellsten U."/>
            <person name="May G.D."/>
            <person name="Yu Y."/>
            <person name="Sakurai T."/>
            <person name="Umezawa T."/>
            <person name="Bhattacharyya M.K."/>
            <person name="Sandhu D."/>
            <person name="Valliyodan B."/>
            <person name="Lindquist E."/>
            <person name="Peto M."/>
            <person name="Grant D."/>
            <person name="Shu S."/>
            <person name="Goodstein D."/>
            <person name="Barry K."/>
            <person name="Futrell-Griggs M."/>
            <person name="Abernathy B."/>
            <person name="Du J."/>
            <person name="Tian Z."/>
            <person name="Zhu L."/>
            <person name="Gill N."/>
            <person name="Joshi T."/>
            <person name="Libault M."/>
            <person name="Sethuraman A."/>
            <person name="Zhang X.-C."/>
            <person name="Shinozaki K."/>
            <person name="Nguyen H.T."/>
            <person name="Wing R.A."/>
            <person name="Cregan P."/>
            <person name="Specht J."/>
            <person name="Grimwood J."/>
            <person name="Rokhsar D."/>
            <person name="Stacey G."/>
            <person name="Shoemaker R.C."/>
            <person name="Jackson S.A."/>
        </authorList>
    </citation>
    <scope>NUCLEOTIDE SEQUENCE</scope>
    <source>
        <strain evidence="2">cv. Williams 82</strain>
        <tissue evidence="1">Callus</tissue>
    </source>
</reference>
<dbReference type="PANTHER" id="PTHR31672">
    <property type="entry name" value="BNACNNG10540D PROTEIN"/>
    <property type="match status" value="1"/>
</dbReference>
<dbReference type="Gramene" id="KRH65988">
    <property type="protein sequence ID" value="KRH65988"/>
    <property type="gene ID" value="GLYMA_03G075000"/>
</dbReference>
<evidence type="ECO:0000313" key="1">
    <source>
        <dbReference type="EMBL" id="KRH65988.1"/>
    </source>
</evidence>
<evidence type="ECO:0000313" key="3">
    <source>
        <dbReference type="Proteomes" id="UP000008827"/>
    </source>
</evidence>
<accession>A0A0R0KQB3</accession>
<dbReference type="PANTHER" id="PTHR31672:SF13">
    <property type="entry name" value="F-BOX PROTEIN CPR30-LIKE"/>
    <property type="match status" value="1"/>
</dbReference>
<reference evidence="2" key="2">
    <citation type="submission" date="2018-02" db="UniProtKB">
        <authorList>
            <consortium name="EnsemblPlants"/>
        </authorList>
    </citation>
    <scope>IDENTIFICATION</scope>
    <source>
        <strain evidence="2">Williams 82</strain>
    </source>
</reference>
<dbReference type="Proteomes" id="UP000008827">
    <property type="component" value="Chromosome 3"/>
</dbReference>
<keyword evidence="3" id="KW-1185">Reference proteome</keyword>
<dbReference type="AlphaFoldDB" id="A0A0R0KQB3"/>
<gene>
    <name evidence="1" type="ORF">GLYMA_03G075000</name>
</gene>
<dbReference type="EnsemblPlants" id="KRH65988">
    <property type="protein sequence ID" value="KRH65988"/>
    <property type="gene ID" value="GLYMA_03G075000"/>
</dbReference>
<dbReference type="InParanoid" id="A0A0R0KQB3"/>
<evidence type="ECO:0000313" key="2">
    <source>
        <dbReference type="EnsemblPlants" id="KRH65988"/>
    </source>
</evidence>
<organism evidence="1">
    <name type="scientific">Glycine max</name>
    <name type="common">Soybean</name>
    <name type="synonym">Glycine hispida</name>
    <dbReference type="NCBI Taxonomy" id="3847"/>
    <lineage>
        <taxon>Eukaryota</taxon>
        <taxon>Viridiplantae</taxon>
        <taxon>Streptophyta</taxon>
        <taxon>Embryophyta</taxon>
        <taxon>Tracheophyta</taxon>
        <taxon>Spermatophyta</taxon>
        <taxon>Magnoliopsida</taxon>
        <taxon>eudicotyledons</taxon>
        <taxon>Gunneridae</taxon>
        <taxon>Pentapetalae</taxon>
        <taxon>rosids</taxon>
        <taxon>fabids</taxon>
        <taxon>Fabales</taxon>
        <taxon>Fabaceae</taxon>
        <taxon>Papilionoideae</taxon>
        <taxon>50 kb inversion clade</taxon>
        <taxon>NPAAA clade</taxon>
        <taxon>indigoferoid/millettioid clade</taxon>
        <taxon>Phaseoleae</taxon>
        <taxon>Glycine</taxon>
        <taxon>Glycine subgen. Soja</taxon>
    </lineage>
</organism>
<sequence>MTNCLRYIFSRLPAKAIYKFTSTSKPFSNFPKETYFASKQAQNSLLRDDTCFFIQPDITQSYNVQVELHPLPGEELSSGGSSNGLILCRTTGENEVKLFITNPVTQSLLPIPIPDEYKQKSIISIDAADLKIGFECDGKDDYIHSNERVWKSKEERFFTGSRKLRFDMLVHHRGAVHFISDCFPYLNKRSPYFRPYIMSCNFEGGNSRMLKVPKEARKGSHDISCDMGIFKWGKATDPNEAEEACTSLWRRVLKIRVKAMVKDHPIIRVKGFVVLNGHLLVFATEKKVYGCSLTDMRIQEICDHECEFNVLRFTSYNVALELELCLFLCTRVALELELCLFLHTSSVVSFC</sequence>
<dbReference type="InterPro" id="IPR050796">
    <property type="entry name" value="SCF_F-box_component"/>
</dbReference>
<protein>
    <submittedName>
        <fullName evidence="1 2">Uncharacterized protein</fullName>
    </submittedName>
</protein>